<evidence type="ECO:0008006" key="3">
    <source>
        <dbReference type="Google" id="ProtNLM"/>
    </source>
</evidence>
<sequence length="282" mass="31506">MSPRELSDLPEEILLYIIEEACEGERCNEIHNLLLVNRQISRLALPLLYRNVGDPNSTADATQKLILKLLFDRRKAELVHSFTTSLEIELDESPRVTNEKDDSTLEKHGFTVEQHAEIRRVVNVLKEYDGSEGGQKRWGKDFLDGPKMSVILPLMLARLPNLHELTHNNMYDEDWQIFESVIDAVTAASKDAETGVKSPFAKLEKVNIGDWGGSKYPNSPFPLTVVAKWPSVKVIESSQVGDGDRSQDGEQAFLDLNLDLQITHPSPSGPRVSCLASTLSVS</sequence>
<organism evidence="1 2">
    <name type="scientific">Karstenula rhodostoma CBS 690.94</name>
    <dbReference type="NCBI Taxonomy" id="1392251"/>
    <lineage>
        <taxon>Eukaryota</taxon>
        <taxon>Fungi</taxon>
        <taxon>Dikarya</taxon>
        <taxon>Ascomycota</taxon>
        <taxon>Pezizomycotina</taxon>
        <taxon>Dothideomycetes</taxon>
        <taxon>Pleosporomycetidae</taxon>
        <taxon>Pleosporales</taxon>
        <taxon>Massarineae</taxon>
        <taxon>Didymosphaeriaceae</taxon>
        <taxon>Karstenula</taxon>
    </lineage>
</organism>
<gene>
    <name evidence="1" type="ORF">P171DRAFT_203029</name>
</gene>
<comment type="caution">
    <text evidence="1">The sequence shown here is derived from an EMBL/GenBank/DDBJ whole genome shotgun (WGS) entry which is preliminary data.</text>
</comment>
<name>A0A9P4PTF7_9PLEO</name>
<evidence type="ECO:0000313" key="2">
    <source>
        <dbReference type="Proteomes" id="UP000799764"/>
    </source>
</evidence>
<dbReference type="OrthoDB" id="10510255at2759"/>
<dbReference type="Proteomes" id="UP000799764">
    <property type="component" value="Unassembled WGS sequence"/>
</dbReference>
<evidence type="ECO:0000313" key="1">
    <source>
        <dbReference type="EMBL" id="KAF2449940.1"/>
    </source>
</evidence>
<keyword evidence="2" id="KW-1185">Reference proteome</keyword>
<dbReference type="EMBL" id="MU001494">
    <property type="protein sequence ID" value="KAF2449940.1"/>
    <property type="molecule type" value="Genomic_DNA"/>
</dbReference>
<accession>A0A9P4PTF7</accession>
<reference evidence="1" key="1">
    <citation type="journal article" date="2020" name="Stud. Mycol.">
        <title>101 Dothideomycetes genomes: a test case for predicting lifestyles and emergence of pathogens.</title>
        <authorList>
            <person name="Haridas S."/>
            <person name="Albert R."/>
            <person name="Binder M."/>
            <person name="Bloem J."/>
            <person name="Labutti K."/>
            <person name="Salamov A."/>
            <person name="Andreopoulos B."/>
            <person name="Baker S."/>
            <person name="Barry K."/>
            <person name="Bills G."/>
            <person name="Bluhm B."/>
            <person name="Cannon C."/>
            <person name="Castanera R."/>
            <person name="Culley D."/>
            <person name="Daum C."/>
            <person name="Ezra D."/>
            <person name="Gonzalez J."/>
            <person name="Henrissat B."/>
            <person name="Kuo A."/>
            <person name="Liang C."/>
            <person name="Lipzen A."/>
            <person name="Lutzoni F."/>
            <person name="Magnuson J."/>
            <person name="Mondo S."/>
            <person name="Nolan M."/>
            <person name="Ohm R."/>
            <person name="Pangilinan J."/>
            <person name="Park H.-J."/>
            <person name="Ramirez L."/>
            <person name="Alfaro M."/>
            <person name="Sun H."/>
            <person name="Tritt A."/>
            <person name="Yoshinaga Y."/>
            <person name="Zwiers L.-H."/>
            <person name="Turgeon B."/>
            <person name="Goodwin S."/>
            <person name="Spatafora J."/>
            <person name="Crous P."/>
            <person name="Grigoriev I."/>
        </authorList>
    </citation>
    <scope>NUCLEOTIDE SEQUENCE</scope>
    <source>
        <strain evidence="1">CBS 690.94</strain>
    </source>
</reference>
<dbReference type="AlphaFoldDB" id="A0A9P4PTF7"/>
<protein>
    <recommendedName>
        <fullName evidence="3">F-box domain-containing protein</fullName>
    </recommendedName>
</protein>
<proteinExistence type="predicted"/>